<keyword evidence="2 9" id="KW-0645">Protease</keyword>
<dbReference type="Gene3D" id="3.40.390.10">
    <property type="entry name" value="Collagenase (Catalytic Domain)"/>
    <property type="match status" value="1"/>
</dbReference>
<evidence type="ECO:0000256" key="5">
    <source>
        <dbReference type="ARBA" id="ARBA00022833"/>
    </source>
</evidence>
<evidence type="ECO:0000256" key="1">
    <source>
        <dbReference type="ARBA" id="ARBA00006040"/>
    </source>
</evidence>
<dbReference type="AlphaFoldDB" id="A0A9Q1H678"/>
<comment type="caution">
    <text evidence="12">The sequence shown here is derived from an EMBL/GenBank/DDBJ whole genome shotgun (WGS) entry which is preliminary data.</text>
</comment>
<dbReference type="InterPro" id="IPR045090">
    <property type="entry name" value="Pept_M3A_M3B"/>
</dbReference>
<gene>
    <name evidence="12" type="ORF">HOLleu_17789</name>
</gene>
<evidence type="ECO:0000256" key="8">
    <source>
        <dbReference type="ARBA" id="ARBA00026100"/>
    </source>
</evidence>
<protein>
    <recommendedName>
        <fullName evidence="8">oligopeptidase A</fullName>
        <ecNumber evidence="8">3.4.24.70</ecNumber>
    </recommendedName>
</protein>
<dbReference type="OrthoDB" id="17530at2759"/>
<dbReference type="PANTHER" id="PTHR11804">
    <property type="entry name" value="PROTEASE M3 THIMET OLIGOPEPTIDASE-RELATED"/>
    <property type="match status" value="1"/>
</dbReference>
<dbReference type="Pfam" id="PF01432">
    <property type="entry name" value="Peptidase_M3"/>
    <property type="match status" value="1"/>
</dbReference>
<dbReference type="Gene3D" id="1.10.1370.40">
    <property type="match status" value="1"/>
</dbReference>
<dbReference type="GO" id="GO:0005829">
    <property type="term" value="C:cytosol"/>
    <property type="evidence" value="ECO:0007669"/>
    <property type="project" value="UniProtKB-ARBA"/>
</dbReference>
<evidence type="ECO:0000256" key="6">
    <source>
        <dbReference type="ARBA" id="ARBA00023049"/>
    </source>
</evidence>
<name>A0A9Q1H678_HOLLE</name>
<evidence type="ECO:0000259" key="11">
    <source>
        <dbReference type="Pfam" id="PF19310"/>
    </source>
</evidence>
<comment type="cofactor">
    <cofactor evidence="9">
        <name>Zn(2+)</name>
        <dbReference type="ChEBI" id="CHEBI:29105"/>
    </cofactor>
    <text evidence="9">Binds 1 zinc ion.</text>
</comment>
<dbReference type="GO" id="GO:0046872">
    <property type="term" value="F:metal ion binding"/>
    <property type="evidence" value="ECO:0007669"/>
    <property type="project" value="UniProtKB-UniRule"/>
</dbReference>
<evidence type="ECO:0000313" key="13">
    <source>
        <dbReference type="Proteomes" id="UP001152320"/>
    </source>
</evidence>
<keyword evidence="6 9" id="KW-0482">Metalloprotease</keyword>
<keyword evidence="4 9" id="KW-0378">Hydrolase</keyword>
<dbReference type="Gene3D" id="1.10.1370.10">
    <property type="entry name" value="Neurolysin, domain 3"/>
    <property type="match status" value="1"/>
</dbReference>
<comment type="similarity">
    <text evidence="1 9">Belongs to the peptidase M3 family.</text>
</comment>
<comment type="catalytic activity">
    <reaction evidence="7">
        <text>Hydrolysis of oligopeptides, with broad specificity. Gly or Ala commonly occur as P1 or P1' residues, but more distant residues are also important, as is shown by the fact that Z-Gly-Pro-Gly-|-Gly-Pro-Ala is cleaved, but not Z-(Gly)(5).</text>
        <dbReference type="EC" id="3.4.24.70"/>
    </reaction>
</comment>
<dbReference type="InterPro" id="IPR024079">
    <property type="entry name" value="MetalloPept_cat_dom_sf"/>
</dbReference>
<dbReference type="SUPFAM" id="SSF55486">
    <property type="entry name" value="Metalloproteases ('zincins'), catalytic domain"/>
    <property type="match status" value="1"/>
</dbReference>
<dbReference type="FunFam" id="1.10.1370.40:FF:000005">
    <property type="entry name" value="Organellar oligopeptidase A, chloroplastic/mitochondrial"/>
    <property type="match status" value="1"/>
</dbReference>
<dbReference type="CDD" id="cd06456">
    <property type="entry name" value="M3A_DCP"/>
    <property type="match status" value="1"/>
</dbReference>
<dbReference type="GO" id="GO:0004222">
    <property type="term" value="F:metalloendopeptidase activity"/>
    <property type="evidence" value="ECO:0007669"/>
    <property type="project" value="UniProtKB-EC"/>
</dbReference>
<dbReference type="InterPro" id="IPR045666">
    <property type="entry name" value="OpdA_N"/>
</dbReference>
<dbReference type="InterPro" id="IPR024077">
    <property type="entry name" value="Neurolysin/TOP_dom2"/>
</dbReference>
<dbReference type="GO" id="GO:0006518">
    <property type="term" value="P:peptide metabolic process"/>
    <property type="evidence" value="ECO:0007669"/>
    <property type="project" value="TreeGrafter"/>
</dbReference>
<dbReference type="Pfam" id="PF19310">
    <property type="entry name" value="TOP_N"/>
    <property type="match status" value="1"/>
</dbReference>
<dbReference type="Proteomes" id="UP001152320">
    <property type="component" value="Chromosome 8"/>
</dbReference>
<dbReference type="EC" id="3.4.24.70" evidence="8"/>
<evidence type="ECO:0000256" key="9">
    <source>
        <dbReference type="RuleBase" id="RU003435"/>
    </source>
</evidence>
<reference evidence="12" key="1">
    <citation type="submission" date="2021-10" db="EMBL/GenBank/DDBJ databases">
        <title>Tropical sea cucumber genome reveals ecological adaptation and Cuvierian tubules defense mechanism.</title>
        <authorList>
            <person name="Chen T."/>
        </authorList>
    </citation>
    <scope>NUCLEOTIDE SEQUENCE</scope>
    <source>
        <strain evidence="12">Nanhai2018</strain>
        <tissue evidence="12">Muscle</tissue>
    </source>
</reference>
<feature type="domain" description="Peptidase M3A/M3B catalytic" evidence="10">
    <location>
        <begin position="303"/>
        <end position="753"/>
    </location>
</feature>
<evidence type="ECO:0000256" key="2">
    <source>
        <dbReference type="ARBA" id="ARBA00022670"/>
    </source>
</evidence>
<evidence type="ECO:0000256" key="7">
    <source>
        <dbReference type="ARBA" id="ARBA00024603"/>
    </source>
</evidence>
<evidence type="ECO:0000256" key="4">
    <source>
        <dbReference type="ARBA" id="ARBA00022801"/>
    </source>
</evidence>
<accession>A0A9Q1H678</accession>
<dbReference type="GO" id="GO:0006508">
    <property type="term" value="P:proteolysis"/>
    <property type="evidence" value="ECO:0007669"/>
    <property type="project" value="UniProtKB-KW"/>
</dbReference>
<dbReference type="PANTHER" id="PTHR11804:SF83">
    <property type="entry name" value="LD37516P"/>
    <property type="match status" value="1"/>
</dbReference>
<dbReference type="EMBL" id="JAIZAY010000008">
    <property type="protein sequence ID" value="KAJ8037062.1"/>
    <property type="molecule type" value="Genomic_DNA"/>
</dbReference>
<feature type="domain" description="Oligopeptidase A N-terminal" evidence="11">
    <location>
        <begin position="100"/>
        <end position="223"/>
    </location>
</feature>
<evidence type="ECO:0000313" key="12">
    <source>
        <dbReference type="EMBL" id="KAJ8037062.1"/>
    </source>
</evidence>
<proteinExistence type="inferred from homology"/>
<keyword evidence="5 9" id="KW-0862">Zinc</keyword>
<dbReference type="InterPro" id="IPR001567">
    <property type="entry name" value="Pept_M3A_M3B_dom"/>
</dbReference>
<keyword evidence="13" id="KW-1185">Reference proteome</keyword>
<evidence type="ECO:0000259" key="10">
    <source>
        <dbReference type="Pfam" id="PF01432"/>
    </source>
</evidence>
<dbReference type="FunFam" id="3.40.390.10:FF:000009">
    <property type="entry name" value="Oligopeptidase A"/>
    <property type="match status" value="1"/>
</dbReference>
<sequence length="755" mass="86007">MMIIRSSGWCGMYRFYTSLRPFRTKRRQCGCCLVFLAVIFVGVVTSRDTCPAWPLSFFSKSAQYCSAAGSDTITDNPLLDNSALPRFKEIEANHVVPGLQEILQKVEDGLADIEKQLADPNQEVSWSLVSDSMEKLTFPLEYSWGIVNHLNGVKNHEELRQSHQKVQPSVVTLASKLAQSRPYYNAMKKLNQSQDKLDGPQGRILTSFLREAKHAGVELEGTEQARFNEITLQLAKLSTDFNNNVLDSTKAFSLDLTDPTDVKGLPDSLKQLLASNAAKDKAEWSAEKGPWRVTLDGPCIEPFLKHSRKRELREEVYRAYVTRASNGSHDNSQLIEEIRKLRQERSKILGYSNFAELSLKSKMAEKPEKVWDLITSLKEKSKNAAEREHAQLQEFANANSHEGPLRQWDIAYWSERQREQLFSFNDEDLRPYFPFPMVLNGLFNLTSFLFGVKIQPSEKNVQVWCEDVQFFDILDENGNHISSFYLDPYTRPQEKRGGAWMDACLGKSELLKTKPVAYLICNQTPPQKDRPSLMTFREVETLFHEFGHGLQHMLTTVPYAAAAGISNVEWDAVELPSQFMENWLYDEDTMKIVSKHYETGSILPSELFDKVKAARKYRAGSLMLRQLHFSALDMELHTQSDHWLDVHKKIADEYALTSLPPLKEDRFPCSFMHIFGGGYAAGYYSYKWAEVLAADAFSAFEETGLTNRESVSKIGRRFRDSVLSLGGGTHPTEVFKQFRGREPEPDALLKLYGLA</sequence>
<dbReference type="InterPro" id="IPR034005">
    <property type="entry name" value="M3A_DCP"/>
</dbReference>
<keyword evidence="3 9" id="KW-0479">Metal-binding</keyword>
<organism evidence="12 13">
    <name type="scientific">Holothuria leucospilota</name>
    <name type="common">Black long sea cucumber</name>
    <name type="synonym">Mertensiothuria leucospilota</name>
    <dbReference type="NCBI Taxonomy" id="206669"/>
    <lineage>
        <taxon>Eukaryota</taxon>
        <taxon>Metazoa</taxon>
        <taxon>Echinodermata</taxon>
        <taxon>Eleutherozoa</taxon>
        <taxon>Echinozoa</taxon>
        <taxon>Holothuroidea</taxon>
        <taxon>Aspidochirotacea</taxon>
        <taxon>Aspidochirotida</taxon>
        <taxon>Holothuriidae</taxon>
        <taxon>Holothuria</taxon>
    </lineage>
</organism>
<evidence type="ECO:0000256" key="3">
    <source>
        <dbReference type="ARBA" id="ARBA00022723"/>
    </source>
</evidence>